<name>A0A8H9GHT7_9DEIO</name>
<evidence type="ECO:0000313" key="2">
    <source>
        <dbReference type="Proteomes" id="UP000600547"/>
    </source>
</evidence>
<dbReference type="AlphaFoldDB" id="A0A8H9GHT7"/>
<organism evidence="1 2">
    <name type="scientific">Deinococcus arenae</name>
    <dbReference type="NCBI Taxonomy" id="1452751"/>
    <lineage>
        <taxon>Bacteria</taxon>
        <taxon>Thermotogati</taxon>
        <taxon>Deinococcota</taxon>
        <taxon>Deinococci</taxon>
        <taxon>Deinococcales</taxon>
        <taxon>Deinococcaceae</taxon>
        <taxon>Deinococcus</taxon>
    </lineage>
</organism>
<reference evidence="2" key="1">
    <citation type="journal article" date="2019" name="Int. J. Syst. Evol. Microbiol.">
        <title>The Global Catalogue of Microorganisms (GCM) 10K type strain sequencing project: providing services to taxonomists for standard genome sequencing and annotation.</title>
        <authorList>
            <consortium name="The Broad Institute Genomics Platform"/>
            <consortium name="The Broad Institute Genome Sequencing Center for Infectious Disease"/>
            <person name="Wu L."/>
            <person name="Ma J."/>
        </authorList>
    </citation>
    <scope>NUCLEOTIDE SEQUENCE [LARGE SCALE GENOMIC DNA]</scope>
    <source>
        <strain evidence="2">JCM 31047</strain>
    </source>
</reference>
<keyword evidence="2" id="KW-1185">Reference proteome</keyword>
<dbReference type="Proteomes" id="UP000600547">
    <property type="component" value="Unassembled WGS sequence"/>
</dbReference>
<comment type="caution">
    <text evidence="1">The sequence shown here is derived from an EMBL/GenBank/DDBJ whole genome shotgun (WGS) entry which is preliminary data.</text>
</comment>
<proteinExistence type="predicted"/>
<dbReference type="EMBL" id="BMQG01000001">
    <property type="protein sequence ID" value="GGM29146.1"/>
    <property type="molecule type" value="Genomic_DNA"/>
</dbReference>
<evidence type="ECO:0000313" key="1">
    <source>
        <dbReference type="EMBL" id="GGM29146.1"/>
    </source>
</evidence>
<dbReference type="SUPFAM" id="SSF55729">
    <property type="entry name" value="Acyl-CoA N-acyltransferases (Nat)"/>
    <property type="match status" value="1"/>
</dbReference>
<protein>
    <recommendedName>
        <fullName evidence="3">N-acetyltransferase domain-containing protein</fullName>
    </recommendedName>
</protein>
<dbReference type="RefSeq" id="WP_229780979.1">
    <property type="nucleotide sequence ID" value="NZ_BMQG01000001.1"/>
</dbReference>
<dbReference type="Gene3D" id="3.40.630.30">
    <property type="match status" value="1"/>
</dbReference>
<dbReference type="InterPro" id="IPR016181">
    <property type="entry name" value="Acyl_CoA_acyltransferase"/>
</dbReference>
<evidence type="ECO:0008006" key="3">
    <source>
        <dbReference type="Google" id="ProtNLM"/>
    </source>
</evidence>
<accession>A0A8H9GHT7</accession>
<sequence>MSGPQVSAVQVERLSGEGLTTALAALYDAPAEAVAWMADVCTAAWVAFEVQPGEAGEVREVVLGAAGTRPSPAHGAELLGGVFSGARRDEAALALADAARAEVGRAYVFADGHLFPPEPFLALGWRETGAYRRLEGRVPYRHVTPPEGVTLRALADTPHAARLEALRTYEDRIGHHAVHEDAARDGAGDFDAHVSVIALDDQGRGIGVCRAAIEDGQGRVDAPGVHPLWRHTALRSALLNEVNTHLRARGVTQLSMDSWGDTPEDLAHDLKWGLHVVDETPLLSSP</sequence>
<gene>
    <name evidence="1" type="ORF">GCM10008956_01460</name>
</gene>